<proteinExistence type="predicted"/>
<name>A0A9P8G5I4_AURME</name>
<keyword evidence="3" id="KW-1185">Reference proteome</keyword>
<organism evidence="2 3">
    <name type="scientific">Aureobasidium melanogenum</name>
    <name type="common">Aureobasidium pullulans var. melanogenum</name>
    <dbReference type="NCBI Taxonomy" id="46634"/>
    <lineage>
        <taxon>Eukaryota</taxon>
        <taxon>Fungi</taxon>
        <taxon>Dikarya</taxon>
        <taxon>Ascomycota</taxon>
        <taxon>Pezizomycotina</taxon>
        <taxon>Dothideomycetes</taxon>
        <taxon>Dothideomycetidae</taxon>
        <taxon>Dothideales</taxon>
        <taxon>Saccotheciaceae</taxon>
        <taxon>Aureobasidium</taxon>
    </lineage>
</organism>
<feature type="region of interest" description="Disordered" evidence="1">
    <location>
        <begin position="214"/>
        <end position="237"/>
    </location>
</feature>
<sequence length="292" mass="31514">MLFESYAALLAAAVSRLLLRLRVLLGLRLLVVLLGGGGRLVGPPSPLRHRAEMRSPACLRQLHLQQVLTDGDGIILVDQELLDSTSLGSVDGNVDLWVGKGYSDFLVLLDVVTDLCAAIRRRCGKGTLCDRLGHGRDLNDLLSCKIASGPEQWEKSGGGVQVSWVCNQEDIIFDEFGMFTSVVVTGEQRNARRKRAHRSTCGQAKALTAGHGVVRKEASSREKEARATEAGKQQRTRWGEGVTLAAKMIEMLPRSAASKRSAAPADVRKPCLPSGFVRVLPVASCTLPVPAL</sequence>
<protein>
    <submittedName>
        <fullName evidence="2">Uncharacterized protein</fullName>
    </submittedName>
</protein>
<dbReference type="AlphaFoldDB" id="A0A9P8G5I4"/>
<feature type="non-terminal residue" evidence="2">
    <location>
        <position position="292"/>
    </location>
</feature>
<evidence type="ECO:0000313" key="2">
    <source>
        <dbReference type="EMBL" id="KAG9991775.1"/>
    </source>
</evidence>
<gene>
    <name evidence="2" type="ORF">KCU98_g5</name>
</gene>
<dbReference type="EMBL" id="JAHFXS010000001">
    <property type="protein sequence ID" value="KAG9991775.1"/>
    <property type="molecule type" value="Genomic_DNA"/>
</dbReference>
<comment type="caution">
    <text evidence="2">The sequence shown here is derived from an EMBL/GenBank/DDBJ whole genome shotgun (WGS) entry which is preliminary data.</text>
</comment>
<evidence type="ECO:0000256" key="1">
    <source>
        <dbReference type="SAM" id="MobiDB-lite"/>
    </source>
</evidence>
<reference evidence="2" key="1">
    <citation type="journal article" date="2021" name="J Fungi (Basel)">
        <title>Virulence traits and population genomics of the black yeast Aureobasidium melanogenum.</title>
        <authorList>
            <person name="Cernosa A."/>
            <person name="Sun X."/>
            <person name="Gostincar C."/>
            <person name="Fang C."/>
            <person name="Gunde-Cimerman N."/>
            <person name="Song Z."/>
        </authorList>
    </citation>
    <scope>NUCLEOTIDE SEQUENCE</scope>
    <source>
        <strain evidence="2">EXF-9298</strain>
    </source>
</reference>
<dbReference type="Proteomes" id="UP000729357">
    <property type="component" value="Unassembled WGS sequence"/>
</dbReference>
<reference evidence="2" key="2">
    <citation type="submission" date="2021-08" db="EMBL/GenBank/DDBJ databases">
        <authorList>
            <person name="Gostincar C."/>
            <person name="Sun X."/>
            <person name="Song Z."/>
            <person name="Gunde-Cimerman N."/>
        </authorList>
    </citation>
    <scope>NUCLEOTIDE SEQUENCE</scope>
    <source>
        <strain evidence="2">EXF-9298</strain>
    </source>
</reference>
<feature type="compositionally biased region" description="Basic and acidic residues" evidence="1">
    <location>
        <begin position="214"/>
        <end position="229"/>
    </location>
</feature>
<accession>A0A9P8G5I4</accession>
<evidence type="ECO:0000313" key="3">
    <source>
        <dbReference type="Proteomes" id="UP000729357"/>
    </source>
</evidence>